<keyword evidence="1" id="KW-0812">Transmembrane</keyword>
<sequence>MLRLLIIAALLWALPARAEEVVLGLSQDEVAITATFDGSSLLIFGAVKREEPLPRDSDLDVIITVSGPPGPLDVRRKERRMGIWVNTDSVHLLHAPSFYAVASTRPLDQILNLDEDQHHIISVDYVMTTVGPAHAAPDLDVFTDALVRIRSEAELYQQHETGVALDQQTLFRTSLDLPANLVEGIYSTRIFLVRDGAVIDRYDTTIEVHKVGIERWLYNLAHDRPLAYGIMSLVIAIAAGWLASAAFRMFQR</sequence>
<evidence type="ECO:0000256" key="1">
    <source>
        <dbReference type="SAM" id="Phobius"/>
    </source>
</evidence>
<reference evidence="3 4" key="1">
    <citation type="submission" date="2024-07" db="EMBL/GenBank/DDBJ databases">
        <authorList>
            <person name="Kang M."/>
        </authorList>
    </citation>
    <scope>NUCLEOTIDE SEQUENCE [LARGE SCALE GENOMIC DNA]</scope>
    <source>
        <strain evidence="3 4">DFM31</strain>
    </source>
</reference>
<dbReference type="Pfam" id="PF09608">
    <property type="entry name" value="Alph_Pro_TM"/>
    <property type="match status" value="1"/>
</dbReference>
<comment type="caution">
    <text evidence="3">The sequence shown here is derived from an EMBL/GenBank/DDBJ whole genome shotgun (WGS) entry which is preliminary data.</text>
</comment>
<feature type="transmembrane region" description="Helical" evidence="1">
    <location>
        <begin position="226"/>
        <end position="247"/>
    </location>
</feature>
<accession>A0ABV3L2P5</accession>
<proteinExistence type="predicted"/>
<feature type="chain" id="PRO_5046554385" evidence="2">
    <location>
        <begin position="19"/>
        <end position="252"/>
    </location>
</feature>
<evidence type="ECO:0000313" key="3">
    <source>
        <dbReference type="EMBL" id="MEV8465800.1"/>
    </source>
</evidence>
<keyword evidence="1" id="KW-1133">Transmembrane helix</keyword>
<dbReference type="InterPro" id="IPR019088">
    <property type="entry name" value="CHP02186-rel_TM"/>
</dbReference>
<gene>
    <name evidence="3" type="ORF">AB0T83_03255</name>
</gene>
<keyword evidence="1" id="KW-0472">Membrane</keyword>
<keyword evidence="2" id="KW-0732">Signal</keyword>
<protein>
    <submittedName>
        <fullName evidence="3">TIGR02186 family protein</fullName>
    </submittedName>
</protein>
<organism evidence="3 4">
    <name type="scientific">Meridianimarinicoccus marinus</name>
    <dbReference type="NCBI Taxonomy" id="3231483"/>
    <lineage>
        <taxon>Bacteria</taxon>
        <taxon>Pseudomonadati</taxon>
        <taxon>Pseudomonadota</taxon>
        <taxon>Alphaproteobacteria</taxon>
        <taxon>Rhodobacterales</taxon>
        <taxon>Paracoccaceae</taxon>
        <taxon>Meridianimarinicoccus</taxon>
    </lineage>
</organism>
<feature type="signal peptide" evidence="2">
    <location>
        <begin position="1"/>
        <end position="18"/>
    </location>
</feature>
<dbReference type="EMBL" id="JBFBVU010000002">
    <property type="protein sequence ID" value="MEV8465800.1"/>
    <property type="molecule type" value="Genomic_DNA"/>
</dbReference>
<dbReference type="RefSeq" id="WP_366191505.1">
    <property type="nucleotide sequence ID" value="NZ_JBFBVU010000002.1"/>
</dbReference>
<name>A0ABV3L2P5_9RHOB</name>
<keyword evidence="4" id="KW-1185">Reference proteome</keyword>
<evidence type="ECO:0000313" key="4">
    <source>
        <dbReference type="Proteomes" id="UP001553161"/>
    </source>
</evidence>
<evidence type="ECO:0000256" key="2">
    <source>
        <dbReference type="SAM" id="SignalP"/>
    </source>
</evidence>
<dbReference type="Proteomes" id="UP001553161">
    <property type="component" value="Unassembled WGS sequence"/>
</dbReference>